<gene>
    <name evidence="2" type="ORF">HNR39_002260</name>
</gene>
<feature type="region of interest" description="Disordered" evidence="1">
    <location>
        <begin position="1"/>
        <end position="69"/>
    </location>
</feature>
<feature type="compositionally biased region" description="Basic and acidic residues" evidence="1">
    <location>
        <begin position="59"/>
        <end position="69"/>
    </location>
</feature>
<keyword evidence="3" id="KW-1185">Reference proteome</keyword>
<evidence type="ECO:0000313" key="3">
    <source>
        <dbReference type="Proteomes" id="UP000571084"/>
    </source>
</evidence>
<evidence type="ECO:0000256" key="1">
    <source>
        <dbReference type="SAM" id="MobiDB-lite"/>
    </source>
</evidence>
<accession>A0A840RRM2</accession>
<dbReference type="Proteomes" id="UP000571084">
    <property type="component" value="Unassembled WGS sequence"/>
</dbReference>
<sequence>MNNKSLDAGIPLLTEVITPVEEEHVGNPPKETQDTHTANHPEENQHKAMQAKESPPADNQHEESQHLEDDWPTLSLEDAITLSDDGLSYQLAYPALLPLSAAVDPKPDWGKLEQDLHQKILGQLQDRIDLVIEQRIRDSLAGAIETAIQGLTDQIKAGLHQTLNEVVSQAVAIEVTKFQKTKYKLENFD</sequence>
<reference evidence="2 3" key="1">
    <citation type="submission" date="2020-08" db="EMBL/GenBank/DDBJ databases">
        <title>Genomic Encyclopedia of Type Strains, Phase IV (KMG-IV): sequencing the most valuable type-strain genomes for metagenomic binning, comparative biology and taxonomic classification.</title>
        <authorList>
            <person name="Goeker M."/>
        </authorList>
    </citation>
    <scope>NUCLEOTIDE SEQUENCE [LARGE SCALE GENOMIC DNA]</scope>
    <source>
        <strain evidence="2 3">DSM 23240</strain>
    </source>
</reference>
<evidence type="ECO:0000313" key="2">
    <source>
        <dbReference type="EMBL" id="MBB5200425.1"/>
    </source>
</evidence>
<protein>
    <submittedName>
        <fullName evidence="2">Uncharacterized protein</fullName>
    </submittedName>
</protein>
<organism evidence="2 3">
    <name type="scientific">Glaciimonas immobilis</name>
    <dbReference type="NCBI Taxonomy" id="728004"/>
    <lineage>
        <taxon>Bacteria</taxon>
        <taxon>Pseudomonadati</taxon>
        <taxon>Pseudomonadota</taxon>
        <taxon>Betaproteobacteria</taxon>
        <taxon>Burkholderiales</taxon>
        <taxon>Oxalobacteraceae</taxon>
        <taxon>Glaciimonas</taxon>
    </lineage>
</organism>
<dbReference type="RefSeq" id="WP_168051789.1">
    <property type="nucleotide sequence ID" value="NZ_JAAOZT010000001.1"/>
</dbReference>
<proteinExistence type="predicted"/>
<feature type="compositionally biased region" description="Basic and acidic residues" evidence="1">
    <location>
        <begin position="21"/>
        <end position="46"/>
    </location>
</feature>
<dbReference type="EMBL" id="JACHHQ010000004">
    <property type="protein sequence ID" value="MBB5200425.1"/>
    <property type="molecule type" value="Genomic_DNA"/>
</dbReference>
<name>A0A840RRM2_9BURK</name>
<dbReference type="AlphaFoldDB" id="A0A840RRM2"/>
<comment type="caution">
    <text evidence="2">The sequence shown here is derived from an EMBL/GenBank/DDBJ whole genome shotgun (WGS) entry which is preliminary data.</text>
</comment>